<dbReference type="GO" id="GO:0071972">
    <property type="term" value="F:peptidoglycan L,D-transpeptidase activity"/>
    <property type="evidence" value="ECO:0007669"/>
    <property type="project" value="TreeGrafter"/>
</dbReference>
<dbReference type="Proteomes" id="UP000474024">
    <property type="component" value="Unassembled WGS sequence"/>
</dbReference>
<dbReference type="Gene3D" id="3.90.1310.10">
    <property type="entry name" value="Penicillin-binding protein 2a (Domain 2)"/>
    <property type="match status" value="1"/>
</dbReference>
<proteinExistence type="predicted"/>
<comment type="caution">
    <text evidence="3">The sequence shown here is derived from an EMBL/GenBank/DDBJ whole genome shotgun (WGS) entry which is preliminary data.</text>
</comment>
<dbReference type="GO" id="GO:0071555">
    <property type="term" value="P:cell wall organization"/>
    <property type="evidence" value="ECO:0007669"/>
    <property type="project" value="TreeGrafter"/>
</dbReference>
<sequence length="446" mass="48831">MGYFVYFQVVKSEKFINSPYNSLQDLFSKNVVRGEIRSDDGYVLAKTDVAADGTETRSYPYSNVFAHAVGYSVNGKAGLENQMNFSLLRSHEFFLEQIVNDLRDQKNIGDNVVTTLNYTLQQTAYDALGSYDGAVIVMEPETGRILAMVSKPDYDPNTIAENWESVSGDGSTALFNRATQGSYAPGSTFKILTTLEYYRENPDTYMNYSFDCDGEFTDSGKTIHCAGNEAHGKEDLLSSFANSCNSSYANIALTLDLDKYNDLCNSLLFNRQLPISFESSVSSFSLSSSDPRSQIMETGIGQGNTLVSPLHMCMIASTICNNGTLMTPYLVDHTESYKGVTVDTYSPKEYGTLLSSDEASFMQSYMQEAAASGTAGKLAGQSYTAYGKTGTAQVSDTSDQTNAWFVGYAHKDGQKDIAIAVVVEDSGYGVRYAVPIAQQVFAAYFQ</sequence>
<dbReference type="GO" id="GO:0008658">
    <property type="term" value="F:penicillin binding"/>
    <property type="evidence" value="ECO:0007669"/>
    <property type="project" value="InterPro"/>
</dbReference>
<gene>
    <name evidence="3" type="ORF">FYJ75_12485</name>
</gene>
<dbReference type="PANTHER" id="PTHR30627:SF24">
    <property type="entry name" value="PENICILLIN-BINDING PROTEIN 4B"/>
    <property type="match status" value="1"/>
</dbReference>
<dbReference type="EMBL" id="VUNI01000026">
    <property type="protein sequence ID" value="MST75798.1"/>
    <property type="molecule type" value="Genomic_DNA"/>
</dbReference>
<dbReference type="Pfam" id="PF00905">
    <property type="entry name" value="Transpeptidase"/>
    <property type="match status" value="1"/>
</dbReference>
<dbReference type="InterPro" id="IPR050515">
    <property type="entry name" value="Beta-lactam/transpept"/>
</dbReference>
<dbReference type="InterPro" id="IPR036138">
    <property type="entry name" value="PBP_dimer_sf"/>
</dbReference>
<dbReference type="InterPro" id="IPR001460">
    <property type="entry name" value="PCN-bd_Tpept"/>
</dbReference>
<dbReference type="SUPFAM" id="SSF56601">
    <property type="entry name" value="beta-lactamase/transpeptidase-like"/>
    <property type="match status" value="1"/>
</dbReference>
<dbReference type="InterPro" id="IPR054120">
    <property type="entry name" value="PBPA_dimer"/>
</dbReference>
<dbReference type="Pfam" id="PF21922">
    <property type="entry name" value="PBP_dimer_2"/>
    <property type="match status" value="1"/>
</dbReference>
<dbReference type="Gene3D" id="3.40.710.10">
    <property type="entry name" value="DD-peptidase/beta-lactamase superfamily"/>
    <property type="match status" value="1"/>
</dbReference>
<keyword evidence="4" id="KW-1185">Reference proteome</keyword>
<accession>A0A6L5YTV4</accession>
<reference evidence="3 4" key="1">
    <citation type="submission" date="2019-08" db="EMBL/GenBank/DDBJ databases">
        <title>In-depth cultivation of the pig gut microbiome towards novel bacterial diversity and tailored functional studies.</title>
        <authorList>
            <person name="Wylensek D."/>
            <person name="Hitch T.C.A."/>
            <person name="Clavel T."/>
        </authorList>
    </citation>
    <scope>NUCLEOTIDE SEQUENCE [LARGE SCALE GENOMIC DNA]</scope>
    <source>
        <strain evidence="3 4">MUC/MUC-530-WT-4D</strain>
    </source>
</reference>
<evidence type="ECO:0000313" key="3">
    <source>
        <dbReference type="EMBL" id="MST75798.1"/>
    </source>
</evidence>
<dbReference type="AlphaFoldDB" id="A0A6L5YTV4"/>
<dbReference type="SUPFAM" id="SSF56519">
    <property type="entry name" value="Penicillin binding protein dimerisation domain"/>
    <property type="match status" value="1"/>
</dbReference>
<dbReference type="InterPro" id="IPR012338">
    <property type="entry name" value="Beta-lactam/transpept-like"/>
</dbReference>
<evidence type="ECO:0000259" key="1">
    <source>
        <dbReference type="Pfam" id="PF00905"/>
    </source>
</evidence>
<dbReference type="PANTHER" id="PTHR30627">
    <property type="entry name" value="PEPTIDOGLYCAN D,D-TRANSPEPTIDASE"/>
    <property type="match status" value="1"/>
</dbReference>
<evidence type="ECO:0000313" key="4">
    <source>
        <dbReference type="Proteomes" id="UP000474024"/>
    </source>
</evidence>
<name>A0A6L5YTV4_9FIRM</name>
<feature type="domain" description="Penicillin-binding protein transpeptidase" evidence="1">
    <location>
        <begin position="133"/>
        <end position="441"/>
    </location>
</feature>
<organism evidence="3 4">
    <name type="scientific">Roseburia porci</name>
    <dbReference type="NCBI Taxonomy" id="2605790"/>
    <lineage>
        <taxon>Bacteria</taxon>
        <taxon>Bacillati</taxon>
        <taxon>Bacillota</taxon>
        <taxon>Clostridia</taxon>
        <taxon>Lachnospirales</taxon>
        <taxon>Lachnospiraceae</taxon>
        <taxon>Roseburia</taxon>
    </lineage>
</organism>
<protein>
    <submittedName>
        <fullName evidence="3">Penicillin-binding protein 2</fullName>
    </submittedName>
</protein>
<dbReference type="GO" id="GO:0005886">
    <property type="term" value="C:plasma membrane"/>
    <property type="evidence" value="ECO:0007669"/>
    <property type="project" value="TreeGrafter"/>
</dbReference>
<evidence type="ECO:0000259" key="2">
    <source>
        <dbReference type="Pfam" id="PF21922"/>
    </source>
</evidence>
<feature type="domain" description="Penicillin binding protein A dimerisation" evidence="2">
    <location>
        <begin position="33"/>
        <end position="112"/>
    </location>
</feature>